<comment type="similarity">
    <text evidence="1 4">Belongs to the glycosyl hydrolase 28 family.</text>
</comment>
<name>A0ABW5B0A0_9FLAO</name>
<keyword evidence="3 4" id="KW-0326">Glycosidase</keyword>
<accession>A0ABW5B0A0</accession>
<dbReference type="PANTHER" id="PTHR31339">
    <property type="entry name" value="PECTIN LYASE-RELATED"/>
    <property type="match status" value="1"/>
</dbReference>
<dbReference type="RefSeq" id="WP_378320595.1">
    <property type="nucleotide sequence ID" value="NZ_JBHUHY010000013.1"/>
</dbReference>
<reference evidence="6" key="1">
    <citation type="journal article" date="2019" name="Int. J. Syst. Evol. Microbiol.">
        <title>The Global Catalogue of Microorganisms (GCM) 10K type strain sequencing project: providing services to taxonomists for standard genome sequencing and annotation.</title>
        <authorList>
            <consortium name="The Broad Institute Genomics Platform"/>
            <consortium name="The Broad Institute Genome Sequencing Center for Infectious Disease"/>
            <person name="Wu L."/>
            <person name="Ma J."/>
        </authorList>
    </citation>
    <scope>NUCLEOTIDE SEQUENCE [LARGE SCALE GENOMIC DNA]</scope>
    <source>
        <strain evidence="6">DT92</strain>
    </source>
</reference>
<dbReference type="PROSITE" id="PS51257">
    <property type="entry name" value="PROKAR_LIPOPROTEIN"/>
    <property type="match status" value="1"/>
</dbReference>
<evidence type="ECO:0000256" key="1">
    <source>
        <dbReference type="ARBA" id="ARBA00008834"/>
    </source>
</evidence>
<dbReference type="EMBL" id="JBHUHY010000013">
    <property type="protein sequence ID" value="MFD2187592.1"/>
    <property type="molecule type" value="Genomic_DNA"/>
</dbReference>
<dbReference type="InterPro" id="IPR051801">
    <property type="entry name" value="GH28_Enzymes"/>
</dbReference>
<evidence type="ECO:0000256" key="3">
    <source>
        <dbReference type="ARBA" id="ARBA00023295"/>
    </source>
</evidence>
<comment type="caution">
    <text evidence="5">The sequence shown here is derived from an EMBL/GenBank/DDBJ whole genome shotgun (WGS) entry which is preliminary data.</text>
</comment>
<evidence type="ECO:0000256" key="2">
    <source>
        <dbReference type="ARBA" id="ARBA00022801"/>
    </source>
</evidence>
<protein>
    <submittedName>
        <fullName evidence="5">Glycoside hydrolase family 28 protein</fullName>
        <ecNumber evidence="5">3.2.1.-</ecNumber>
    </submittedName>
</protein>
<dbReference type="EC" id="3.2.1.-" evidence="5"/>
<dbReference type="InterPro" id="IPR012334">
    <property type="entry name" value="Pectin_lyas_fold"/>
</dbReference>
<evidence type="ECO:0000256" key="4">
    <source>
        <dbReference type="RuleBase" id="RU361169"/>
    </source>
</evidence>
<dbReference type="SMART" id="SM00710">
    <property type="entry name" value="PbH1"/>
    <property type="match status" value="4"/>
</dbReference>
<keyword evidence="2 4" id="KW-0378">Hydrolase</keyword>
<evidence type="ECO:0000313" key="6">
    <source>
        <dbReference type="Proteomes" id="UP001597344"/>
    </source>
</evidence>
<gene>
    <name evidence="5" type="ORF">ACFSJT_12395</name>
</gene>
<dbReference type="Gene3D" id="2.160.20.10">
    <property type="entry name" value="Single-stranded right-handed beta-helix, Pectin lyase-like"/>
    <property type="match status" value="1"/>
</dbReference>
<dbReference type="InterPro" id="IPR006626">
    <property type="entry name" value="PbH1"/>
</dbReference>
<dbReference type="Proteomes" id="UP001597344">
    <property type="component" value="Unassembled WGS sequence"/>
</dbReference>
<sequence>MKKILLILILIITISCKKNQKAEHSFDENYAQAKIDTAWNHTMPDILKQIVPPTFKDTTYSISDTLNFRETINKVIEQVSVNGGGTISVAPGDYFVKGSIFMKSNVNLHLLEGVVLNFSPNPLDYLPVVKMRWEGTFIMNYSPLIYAIEQENIAITGKGIIDGHCEEIWASWKQKQKPDKMRARQMGNDKIPLEERVFGEEHFLRPTGIQFIECKNVLLEDFTIKSTPFWTINPILSENITVRRLNIQRGITNDDGIDPESCKNVLIEHCVINTHDDCIAIKAGRDQDGWPYPPSENIIIRNNDFTNIVGSGFCIGSEMSAGVRNVFAENNILRGSDKHAFQFKSNPDRGGFIEEVYMRNMQVKNPVKYGFEFTTDYKGWRGNKHFVKYNNFYFQNITLEEASEISIKINGRVEENIHKIYMENISVKRSPAPVIANHTKDLLLKNISVNGKIINDQDIITTIKKK</sequence>
<dbReference type="PANTHER" id="PTHR31339:SF9">
    <property type="entry name" value="PLASMIN AND FIBRONECTIN-BINDING PROTEIN A"/>
    <property type="match status" value="1"/>
</dbReference>
<dbReference type="GO" id="GO:0016798">
    <property type="term" value="F:hydrolase activity, acting on glycosyl bonds"/>
    <property type="evidence" value="ECO:0007669"/>
    <property type="project" value="UniProtKB-KW"/>
</dbReference>
<dbReference type="InterPro" id="IPR011050">
    <property type="entry name" value="Pectin_lyase_fold/virulence"/>
</dbReference>
<keyword evidence="6" id="KW-1185">Reference proteome</keyword>
<dbReference type="InterPro" id="IPR000743">
    <property type="entry name" value="Glyco_hydro_28"/>
</dbReference>
<evidence type="ECO:0000313" key="5">
    <source>
        <dbReference type="EMBL" id="MFD2187592.1"/>
    </source>
</evidence>
<dbReference type="Pfam" id="PF00295">
    <property type="entry name" value="Glyco_hydro_28"/>
    <property type="match status" value="1"/>
</dbReference>
<dbReference type="SUPFAM" id="SSF51126">
    <property type="entry name" value="Pectin lyase-like"/>
    <property type="match status" value="1"/>
</dbReference>
<organism evidence="5 6">
    <name type="scientific">Aquimarina celericrescens</name>
    <dbReference type="NCBI Taxonomy" id="1964542"/>
    <lineage>
        <taxon>Bacteria</taxon>
        <taxon>Pseudomonadati</taxon>
        <taxon>Bacteroidota</taxon>
        <taxon>Flavobacteriia</taxon>
        <taxon>Flavobacteriales</taxon>
        <taxon>Flavobacteriaceae</taxon>
        <taxon>Aquimarina</taxon>
    </lineage>
</organism>
<proteinExistence type="inferred from homology"/>